<gene>
    <name evidence="2" type="ORF">CFP75_09085</name>
</gene>
<accession>A0A229S2A0</accession>
<dbReference type="EMBL" id="NMQU01000024">
    <property type="protein sequence ID" value="OXM52744.1"/>
    <property type="molecule type" value="Genomic_DNA"/>
</dbReference>
<protein>
    <submittedName>
        <fullName evidence="2">Uncharacterized protein</fullName>
    </submittedName>
</protein>
<reference evidence="2 3" key="1">
    <citation type="submission" date="2017-07" db="EMBL/GenBank/DDBJ databases">
        <title>Amycolatopsis alba DSM 44262 Genome sequencing and assembly.</title>
        <authorList>
            <person name="Kaur N."/>
            <person name="Mayilraj S."/>
        </authorList>
    </citation>
    <scope>NUCLEOTIDE SEQUENCE [LARGE SCALE GENOMIC DNA]</scope>
    <source>
        <strain evidence="2 3">DSM 44262</strain>
    </source>
</reference>
<dbReference type="RefSeq" id="WP_020631148.1">
    <property type="nucleotide sequence ID" value="NZ_KB913032.1"/>
</dbReference>
<keyword evidence="1" id="KW-0812">Transmembrane</keyword>
<sequence length="230" mass="24759">MSWEWLERLSWIAGIVSALVAVGTAWAAYRAAKGTTRDLALLIAAATDNPELLEKLEAAARQRAETVRRRLRTVVAAAGNSAVFVFLAGGLGVLFAVIPDYADTEAVGGSAPRTWQECAAVDEATVCTPVHDYELFRSQQAETLFGGVHRPSKQGTGRLSVELPDCKAEVRWHVSVGGAVVAEAVSRDDLVKVEFPIASDQAYTFVAERPADDGCPKTTVRVRTGITFDR</sequence>
<keyword evidence="1" id="KW-1133">Transmembrane helix</keyword>
<evidence type="ECO:0000313" key="3">
    <source>
        <dbReference type="Proteomes" id="UP000215563"/>
    </source>
</evidence>
<proteinExistence type="predicted"/>
<evidence type="ECO:0000313" key="2">
    <source>
        <dbReference type="EMBL" id="OXM52744.1"/>
    </source>
</evidence>
<feature type="transmembrane region" description="Helical" evidence="1">
    <location>
        <begin position="12"/>
        <end position="29"/>
    </location>
</feature>
<dbReference type="AlphaFoldDB" id="A0A229S2A0"/>
<name>A0A229S2A0_AMYAL</name>
<keyword evidence="3" id="KW-1185">Reference proteome</keyword>
<dbReference type="Proteomes" id="UP000215563">
    <property type="component" value="Unassembled WGS sequence"/>
</dbReference>
<comment type="caution">
    <text evidence="2">The sequence shown here is derived from an EMBL/GenBank/DDBJ whole genome shotgun (WGS) entry which is preliminary data.</text>
</comment>
<keyword evidence="1" id="KW-0472">Membrane</keyword>
<evidence type="ECO:0000256" key="1">
    <source>
        <dbReference type="SAM" id="Phobius"/>
    </source>
</evidence>
<organism evidence="2 3">
    <name type="scientific">Amycolatopsis alba DSM 44262</name>
    <dbReference type="NCBI Taxonomy" id="1125972"/>
    <lineage>
        <taxon>Bacteria</taxon>
        <taxon>Bacillati</taxon>
        <taxon>Actinomycetota</taxon>
        <taxon>Actinomycetes</taxon>
        <taxon>Pseudonocardiales</taxon>
        <taxon>Pseudonocardiaceae</taxon>
        <taxon>Amycolatopsis</taxon>
    </lineage>
</organism>
<dbReference type="OrthoDB" id="3638238at2"/>
<feature type="transmembrane region" description="Helical" evidence="1">
    <location>
        <begin position="71"/>
        <end position="98"/>
    </location>
</feature>